<dbReference type="Proteomes" id="UP000198755">
    <property type="component" value="Unassembled WGS sequence"/>
</dbReference>
<dbReference type="AlphaFoldDB" id="A0A1I4CG79"/>
<dbReference type="STRING" id="1612308.SAMN05444581_12130"/>
<proteinExistence type="predicted"/>
<dbReference type="Pfam" id="PF00589">
    <property type="entry name" value="Phage_integrase"/>
    <property type="match status" value="1"/>
</dbReference>
<evidence type="ECO:0000259" key="2">
    <source>
        <dbReference type="PROSITE" id="PS51898"/>
    </source>
</evidence>
<dbReference type="InterPro" id="IPR013762">
    <property type="entry name" value="Integrase-like_cat_sf"/>
</dbReference>
<keyword evidence="1" id="KW-0233">DNA recombination</keyword>
<dbReference type="GO" id="GO:0015074">
    <property type="term" value="P:DNA integration"/>
    <property type="evidence" value="ECO:0007669"/>
    <property type="project" value="InterPro"/>
</dbReference>
<evidence type="ECO:0000256" key="1">
    <source>
        <dbReference type="ARBA" id="ARBA00023172"/>
    </source>
</evidence>
<dbReference type="InterPro" id="IPR011010">
    <property type="entry name" value="DNA_brk_join_enz"/>
</dbReference>
<feature type="domain" description="Tyr recombinase" evidence="2">
    <location>
        <begin position="1"/>
        <end position="92"/>
    </location>
</feature>
<reference evidence="3 4" key="1">
    <citation type="submission" date="2016-10" db="EMBL/GenBank/DDBJ databases">
        <authorList>
            <person name="de Groot N.N."/>
        </authorList>
    </citation>
    <scope>NUCLEOTIDE SEQUENCE [LARGE SCALE GENOMIC DNA]</scope>
    <source>
        <strain evidence="3 4">NE2</strain>
    </source>
</reference>
<accession>A0A1I4CG79</accession>
<dbReference type="Gene3D" id="1.10.443.10">
    <property type="entry name" value="Intergrase catalytic core"/>
    <property type="match status" value="1"/>
</dbReference>
<dbReference type="GO" id="GO:0006310">
    <property type="term" value="P:DNA recombination"/>
    <property type="evidence" value="ECO:0007669"/>
    <property type="project" value="UniProtKB-KW"/>
</dbReference>
<dbReference type="GO" id="GO:0003677">
    <property type="term" value="F:DNA binding"/>
    <property type="evidence" value="ECO:0007669"/>
    <property type="project" value="InterPro"/>
</dbReference>
<dbReference type="InterPro" id="IPR002104">
    <property type="entry name" value="Integrase_catalytic"/>
</dbReference>
<organism evidence="3 4">
    <name type="scientific">Methylocapsa palsarum</name>
    <dbReference type="NCBI Taxonomy" id="1612308"/>
    <lineage>
        <taxon>Bacteria</taxon>
        <taxon>Pseudomonadati</taxon>
        <taxon>Pseudomonadota</taxon>
        <taxon>Alphaproteobacteria</taxon>
        <taxon>Hyphomicrobiales</taxon>
        <taxon>Beijerinckiaceae</taxon>
        <taxon>Methylocapsa</taxon>
    </lineage>
</organism>
<sequence>MNSAEGELRDLLAHAGGRWKAAAYQREFKAAVARAELSDIMLHELRHSYASTMMRAGAPLTVVAQALGHSGTRMAEMHYAHLAPSYVADTIRRTALALALALAEA</sequence>
<evidence type="ECO:0000313" key="4">
    <source>
        <dbReference type="Proteomes" id="UP000198755"/>
    </source>
</evidence>
<dbReference type="SUPFAM" id="SSF56349">
    <property type="entry name" value="DNA breaking-rejoining enzymes"/>
    <property type="match status" value="1"/>
</dbReference>
<gene>
    <name evidence="3" type="ORF">SAMN05444581_12130</name>
</gene>
<name>A0A1I4CG79_9HYPH</name>
<dbReference type="PROSITE" id="PS51898">
    <property type="entry name" value="TYR_RECOMBINASE"/>
    <property type="match status" value="1"/>
</dbReference>
<keyword evidence="4" id="KW-1185">Reference proteome</keyword>
<protein>
    <submittedName>
        <fullName evidence="3">Phage integrase family protein</fullName>
    </submittedName>
</protein>
<dbReference type="RefSeq" id="WP_244532401.1">
    <property type="nucleotide sequence ID" value="NZ_FOSN01000021.1"/>
</dbReference>
<evidence type="ECO:0000313" key="3">
    <source>
        <dbReference type="EMBL" id="SFK79307.1"/>
    </source>
</evidence>
<dbReference type="EMBL" id="FOSN01000021">
    <property type="protein sequence ID" value="SFK79307.1"/>
    <property type="molecule type" value="Genomic_DNA"/>
</dbReference>